<reference evidence="3" key="1">
    <citation type="submission" date="2023-12" db="EMBL/GenBank/DDBJ databases">
        <title>Genome assembly of Anisodus tanguticus.</title>
        <authorList>
            <person name="Wang Y.-J."/>
        </authorList>
    </citation>
    <scope>NUCLEOTIDE SEQUENCE</scope>
    <source>
        <strain evidence="3">KB-2021</strain>
        <tissue evidence="3">Leaf</tissue>
    </source>
</reference>
<comment type="subcellular location">
    <subcellularLocation>
        <location evidence="1">Nucleus</location>
    </subcellularLocation>
</comment>
<evidence type="ECO:0000313" key="4">
    <source>
        <dbReference type="Proteomes" id="UP001291623"/>
    </source>
</evidence>
<proteinExistence type="inferred from homology"/>
<sequence>MFKNFQCELKRFFHCELNTVNNESAMDRVEKYDITNTSIKNNFYGNEFVFRVKHTIDDEHFVCNCESFESIGIIYCHILKVIAHKKIKLFNVRYVLTRWRKDVIRNHLKKFFLGGYPHMTDEYKKYKELMTYFDEAYNIALDSEIMVQFVRSRLIDLLKDLSNFDHNMIQEVTQNGVTLSGNSGNDHIPNPTPNPVLNVPSPNFADPKMHRSRGRPKEIRYKP</sequence>
<dbReference type="PANTHER" id="PTHR31669">
    <property type="entry name" value="PROTEIN FAR1-RELATED SEQUENCE 10-RELATED"/>
    <property type="match status" value="1"/>
</dbReference>
<keyword evidence="1" id="KW-0539">Nucleus</keyword>
<comment type="function">
    <text evidence="1">Putative transcription activator involved in regulating light control of development.</text>
</comment>
<dbReference type="PANTHER" id="PTHR31669:SF283">
    <property type="entry name" value="PROTEIN FAR1-RELATED SEQUENCE"/>
    <property type="match status" value="1"/>
</dbReference>
<keyword evidence="4" id="KW-1185">Reference proteome</keyword>
<dbReference type="EMBL" id="JAVYJV010000007">
    <property type="protein sequence ID" value="KAK4366717.1"/>
    <property type="molecule type" value="Genomic_DNA"/>
</dbReference>
<dbReference type="Proteomes" id="UP001291623">
    <property type="component" value="Unassembled WGS sequence"/>
</dbReference>
<dbReference type="GO" id="GO:0006355">
    <property type="term" value="P:regulation of DNA-templated transcription"/>
    <property type="evidence" value="ECO:0007669"/>
    <property type="project" value="UniProtKB-UniRule"/>
</dbReference>
<dbReference type="InterPro" id="IPR031052">
    <property type="entry name" value="FHY3/FAR1"/>
</dbReference>
<keyword evidence="1" id="KW-0863">Zinc-finger</keyword>
<organism evidence="3 4">
    <name type="scientific">Anisodus tanguticus</name>
    <dbReference type="NCBI Taxonomy" id="243964"/>
    <lineage>
        <taxon>Eukaryota</taxon>
        <taxon>Viridiplantae</taxon>
        <taxon>Streptophyta</taxon>
        <taxon>Embryophyta</taxon>
        <taxon>Tracheophyta</taxon>
        <taxon>Spermatophyta</taxon>
        <taxon>Magnoliopsida</taxon>
        <taxon>eudicotyledons</taxon>
        <taxon>Gunneridae</taxon>
        <taxon>Pentapetalae</taxon>
        <taxon>asterids</taxon>
        <taxon>lamiids</taxon>
        <taxon>Solanales</taxon>
        <taxon>Solanaceae</taxon>
        <taxon>Solanoideae</taxon>
        <taxon>Hyoscyameae</taxon>
        <taxon>Anisodus</taxon>
    </lineage>
</organism>
<comment type="caution">
    <text evidence="3">The sequence shown here is derived from an EMBL/GenBank/DDBJ whole genome shotgun (WGS) entry which is preliminary data.</text>
</comment>
<evidence type="ECO:0000256" key="1">
    <source>
        <dbReference type="RuleBase" id="RU367018"/>
    </source>
</evidence>
<gene>
    <name evidence="3" type="ORF">RND71_014597</name>
</gene>
<name>A0AAE1SBS6_9SOLA</name>
<keyword evidence="1" id="KW-0862">Zinc</keyword>
<protein>
    <recommendedName>
        <fullName evidence="1">Protein FAR1-RELATED SEQUENCE</fullName>
    </recommendedName>
</protein>
<accession>A0AAE1SBS6</accession>
<feature type="region of interest" description="Disordered" evidence="2">
    <location>
        <begin position="179"/>
        <end position="223"/>
    </location>
</feature>
<evidence type="ECO:0000313" key="3">
    <source>
        <dbReference type="EMBL" id="KAK4366717.1"/>
    </source>
</evidence>
<dbReference type="GO" id="GO:0005634">
    <property type="term" value="C:nucleus"/>
    <property type="evidence" value="ECO:0007669"/>
    <property type="project" value="UniProtKB-SubCell"/>
</dbReference>
<dbReference type="GO" id="GO:0008270">
    <property type="term" value="F:zinc ion binding"/>
    <property type="evidence" value="ECO:0007669"/>
    <property type="project" value="UniProtKB-UniRule"/>
</dbReference>
<keyword evidence="1" id="KW-0479">Metal-binding</keyword>
<comment type="similarity">
    <text evidence="1">Belongs to the FHY3/FAR1 family.</text>
</comment>
<evidence type="ECO:0000256" key="2">
    <source>
        <dbReference type="SAM" id="MobiDB-lite"/>
    </source>
</evidence>
<dbReference type="AlphaFoldDB" id="A0AAE1SBS6"/>